<dbReference type="Pfam" id="PF13855">
    <property type="entry name" value="LRR_8"/>
    <property type="match status" value="2"/>
</dbReference>
<dbReference type="Gene3D" id="3.40.1090.10">
    <property type="entry name" value="Cytosolic phospholipase A2 catalytic domain"/>
    <property type="match status" value="1"/>
</dbReference>
<evidence type="ECO:0000256" key="6">
    <source>
        <dbReference type="PROSITE-ProRule" id="PRU00259"/>
    </source>
</evidence>
<evidence type="ECO:0000256" key="4">
    <source>
        <dbReference type="ARBA" id="ARBA00022963"/>
    </source>
</evidence>
<evidence type="ECO:0000256" key="8">
    <source>
        <dbReference type="SAM" id="MobiDB-lite"/>
    </source>
</evidence>
<dbReference type="InterPro" id="IPR055414">
    <property type="entry name" value="LRR_R13L4/SHOC2-like"/>
</dbReference>
<feature type="active site" description="Proton acceptor" evidence="7">
    <location>
        <position position="914"/>
    </location>
</feature>
<dbReference type="Pfam" id="PF01734">
    <property type="entry name" value="Patatin"/>
    <property type="match status" value="1"/>
</dbReference>
<dbReference type="VEuPathDB" id="AmoebaDB:ACA1_065230"/>
<dbReference type="EMBL" id="KB007974">
    <property type="protein sequence ID" value="ELR17734.1"/>
    <property type="molecule type" value="Genomic_DNA"/>
</dbReference>
<dbReference type="Proteomes" id="UP000011083">
    <property type="component" value="Unassembled WGS sequence"/>
</dbReference>
<dbReference type="SMART" id="SM00369">
    <property type="entry name" value="LRR_TYP"/>
    <property type="match status" value="12"/>
</dbReference>
<dbReference type="InterPro" id="IPR032675">
    <property type="entry name" value="LRR_dom_sf"/>
</dbReference>
<dbReference type="InterPro" id="IPR016035">
    <property type="entry name" value="Acyl_Trfase/lysoPLipase"/>
</dbReference>
<accession>L8GWW7</accession>
<dbReference type="InterPro" id="IPR016024">
    <property type="entry name" value="ARM-type_fold"/>
</dbReference>
<feature type="active site" description="Nucleophile" evidence="7">
    <location>
        <position position="681"/>
    </location>
</feature>
<dbReference type="PRINTS" id="PR00019">
    <property type="entry name" value="LEURICHRPT"/>
</dbReference>
<dbReference type="InterPro" id="IPR003591">
    <property type="entry name" value="Leu-rich_rpt_typical-subtyp"/>
</dbReference>
<dbReference type="PANTHER" id="PTHR24185">
    <property type="entry name" value="CALCIUM-INDEPENDENT PHOSPHOLIPASE A2-GAMMA"/>
    <property type="match status" value="1"/>
</dbReference>
<dbReference type="SUPFAM" id="SSF52058">
    <property type="entry name" value="L domain-like"/>
    <property type="match status" value="1"/>
</dbReference>
<dbReference type="STRING" id="1257118.L8GWW7"/>
<evidence type="ECO:0000256" key="3">
    <source>
        <dbReference type="ARBA" id="ARBA00022801"/>
    </source>
</evidence>
<dbReference type="InterPro" id="IPR000225">
    <property type="entry name" value="Armadillo"/>
</dbReference>
<feature type="short sequence motif" description="GXSXG" evidence="7">
    <location>
        <begin position="679"/>
        <end position="683"/>
    </location>
</feature>
<evidence type="ECO:0000256" key="1">
    <source>
        <dbReference type="ARBA" id="ARBA00022614"/>
    </source>
</evidence>
<reference evidence="10 11" key="1">
    <citation type="journal article" date="2013" name="Genome Biol.">
        <title>Genome of Acanthamoeba castellanii highlights extensive lateral gene transfer and early evolution of tyrosine kinase signaling.</title>
        <authorList>
            <person name="Clarke M."/>
            <person name="Lohan A.J."/>
            <person name="Liu B."/>
            <person name="Lagkouvardos I."/>
            <person name="Roy S."/>
            <person name="Zafar N."/>
            <person name="Bertelli C."/>
            <person name="Schilde C."/>
            <person name="Kianianmomeni A."/>
            <person name="Burglin T.R."/>
            <person name="Frech C."/>
            <person name="Turcotte B."/>
            <person name="Kopec K.O."/>
            <person name="Synnott J.M."/>
            <person name="Choo C."/>
            <person name="Paponov I."/>
            <person name="Finkler A."/>
            <person name="Soon Heng Tan C."/>
            <person name="Hutchins A.P."/>
            <person name="Weinmeier T."/>
            <person name="Rattei T."/>
            <person name="Chu J.S."/>
            <person name="Gimenez G."/>
            <person name="Irimia M."/>
            <person name="Rigden D.J."/>
            <person name="Fitzpatrick D.A."/>
            <person name="Lorenzo-Morales J."/>
            <person name="Bateman A."/>
            <person name="Chiu C.H."/>
            <person name="Tang P."/>
            <person name="Hegemann P."/>
            <person name="Fromm H."/>
            <person name="Raoult D."/>
            <person name="Greub G."/>
            <person name="Miranda-Saavedra D."/>
            <person name="Chen N."/>
            <person name="Nash P."/>
            <person name="Ginger M.L."/>
            <person name="Horn M."/>
            <person name="Schaap P."/>
            <person name="Caler L."/>
            <person name="Loftus B."/>
        </authorList>
    </citation>
    <scope>NUCLEOTIDE SEQUENCE [LARGE SCALE GENOMIC DNA]</scope>
    <source>
        <strain evidence="10 11">Neff</strain>
    </source>
</reference>
<dbReference type="InterPro" id="IPR011989">
    <property type="entry name" value="ARM-like"/>
</dbReference>
<dbReference type="AlphaFoldDB" id="L8GWW7"/>
<dbReference type="GO" id="GO:0004620">
    <property type="term" value="F:phospholipase activity"/>
    <property type="evidence" value="ECO:0007669"/>
    <property type="project" value="TreeGrafter"/>
</dbReference>
<organism evidence="10 11">
    <name type="scientific">Acanthamoeba castellanii (strain ATCC 30010 / Neff)</name>
    <dbReference type="NCBI Taxonomy" id="1257118"/>
    <lineage>
        <taxon>Eukaryota</taxon>
        <taxon>Amoebozoa</taxon>
        <taxon>Discosea</taxon>
        <taxon>Longamoebia</taxon>
        <taxon>Centramoebida</taxon>
        <taxon>Acanthamoebidae</taxon>
        <taxon>Acanthamoeba</taxon>
    </lineage>
</organism>
<proteinExistence type="predicted"/>
<feature type="domain" description="PNPLA" evidence="9">
    <location>
        <begin position="643"/>
        <end position="927"/>
    </location>
</feature>
<dbReference type="Gene3D" id="1.25.10.10">
    <property type="entry name" value="Leucine-rich Repeat Variant"/>
    <property type="match status" value="1"/>
</dbReference>
<feature type="short sequence motif" description="GXGXXG" evidence="7">
    <location>
        <begin position="647"/>
        <end position="652"/>
    </location>
</feature>
<evidence type="ECO:0000313" key="10">
    <source>
        <dbReference type="EMBL" id="ELR17734.1"/>
    </source>
</evidence>
<protein>
    <submittedName>
        <fullName evidence="10">Leucine rich repeat domain containing protein</fullName>
    </submittedName>
</protein>
<dbReference type="SMART" id="SM00364">
    <property type="entry name" value="LRR_BAC"/>
    <property type="match status" value="10"/>
</dbReference>
<feature type="compositionally biased region" description="Basic and acidic residues" evidence="8">
    <location>
        <begin position="10"/>
        <end position="21"/>
    </location>
</feature>
<keyword evidence="3 7" id="KW-0378">Hydrolase</keyword>
<gene>
    <name evidence="10" type="ORF">ACA1_065230</name>
</gene>
<keyword evidence="11" id="KW-1185">Reference proteome</keyword>
<dbReference type="KEGG" id="acan:ACA1_065230"/>
<sequence length="1049" mass="114981">MSWNDRKRKREEGKDAWSGRDGDDDNNEAVVRLKIDGKIINENHQLLFEILEGELSTLAKRSMMIGRSADGEKEDGSAADDVANQRYRGICVEALPPYDFSLRWHDLSSTSLSLDEGVDFGSLTALNLRSNNLKVLPKELFMLTNLTFLDLSKNQLPTLHPALSLLTSLRRLEVSGNLLTAIPVEIVNVSQNVLVSPSTSAWLGKTENYLESIGFFTELTSLKLRSNRLTALSPALGKLGQLTRCDLSNNQITALPLEIGQLSSLSTLILSQNILESLPPTISNLTRLEVLDVHNNKLTELPKEIGPLCSLLRLNASENKLTSLTSAVGFLSSLLTLELANNQITALPVEVSGLRSLTKLDLSKNQLASLPKQLGDLRCLQVLNVSQNVIRALPSKPFGTLCNLEELHLWGNSLTALPPHMTRLTRLTLLALHRNKIFALDKSFPKLTSLLGLSVANIYISADAHERCQVFVIQEETRLSVFEWAEFSEQAFSDENLQHLLALARSAPHPLLLFALAYFTEFEGMCRRIMAEGALPDVLVACQNSLPRVQFEATRCVANLSSYDDLQRQIVDEGAIDVVLQIIHQSDALPRAKLEAIRCISNLAFHEEHKAQILRFGVDVFADLTKDHNEPHARKKQRGIRILSLDGGGTRGIVTIELLKKIEEITGKKTYKLFDLVCGTSTGAILAFAVGIKRYSLMECEAMYKGLCQDVFTIGSSPLTAAPTSNPNALGVSPLLPAQPPVLVSQSTSSSSASASASALLSDTTPAVLSLNVPSAPVVATHPASNSVTVRTQKGKMASTWARLYNYTSLLTSGAFYKSKPLETFLRAHCGEASMIDTTCDTSVKTFLVSSLVSTFPAEVFLFRNYEYPVGVRSRYKGSSRTRLVDALRASTAAPSYFDEVEVTEHGQKNRFQDGGICCNNPTGVAIHEAKALWPDQPVACIVSLGTGKCKKVAAKSGGIQGTISTLIESATSTERVHEVICDLVPPDTYFRLNPSDEAFACELDETDQIKLEEMQKAAQRHIEKNIKLVERLCAHLMAGLDEDDEEDS</sequence>
<evidence type="ECO:0000256" key="5">
    <source>
        <dbReference type="ARBA" id="ARBA00023098"/>
    </source>
</evidence>
<evidence type="ECO:0000313" key="11">
    <source>
        <dbReference type="Proteomes" id="UP000011083"/>
    </source>
</evidence>
<dbReference type="SUPFAM" id="SSF48371">
    <property type="entry name" value="ARM repeat"/>
    <property type="match status" value="1"/>
</dbReference>
<feature type="region of interest" description="Disordered" evidence="8">
    <location>
        <begin position="1"/>
        <end position="23"/>
    </location>
</feature>
<feature type="repeat" description="ARM" evidence="6">
    <location>
        <begin position="574"/>
        <end position="618"/>
    </location>
</feature>
<dbReference type="OrthoDB" id="17916at2759"/>
<evidence type="ECO:0000256" key="7">
    <source>
        <dbReference type="PROSITE-ProRule" id="PRU01161"/>
    </source>
</evidence>
<dbReference type="PANTHER" id="PTHR24185:SF1">
    <property type="entry name" value="CALCIUM-INDEPENDENT PHOSPHOLIPASE A2-GAMMA"/>
    <property type="match status" value="1"/>
</dbReference>
<keyword evidence="2" id="KW-0677">Repeat</keyword>
<dbReference type="GO" id="GO:0016042">
    <property type="term" value="P:lipid catabolic process"/>
    <property type="evidence" value="ECO:0007669"/>
    <property type="project" value="UniProtKB-UniRule"/>
</dbReference>
<dbReference type="GO" id="GO:0016020">
    <property type="term" value="C:membrane"/>
    <property type="evidence" value="ECO:0007669"/>
    <property type="project" value="TreeGrafter"/>
</dbReference>
<dbReference type="SUPFAM" id="SSF52151">
    <property type="entry name" value="FabD/lysophospholipase-like"/>
    <property type="match status" value="1"/>
</dbReference>
<keyword evidence="5 7" id="KW-0443">Lipid metabolism</keyword>
<dbReference type="Gene3D" id="3.80.10.10">
    <property type="entry name" value="Ribonuclease Inhibitor"/>
    <property type="match status" value="3"/>
</dbReference>
<dbReference type="PROSITE" id="PS51450">
    <property type="entry name" value="LRR"/>
    <property type="match status" value="4"/>
</dbReference>
<keyword evidence="1" id="KW-0433">Leucine-rich repeat</keyword>
<evidence type="ECO:0000256" key="2">
    <source>
        <dbReference type="ARBA" id="ARBA00022737"/>
    </source>
</evidence>
<dbReference type="PROSITE" id="PS50176">
    <property type="entry name" value="ARM_REPEAT"/>
    <property type="match status" value="1"/>
</dbReference>
<dbReference type="Pfam" id="PF23598">
    <property type="entry name" value="LRR_14"/>
    <property type="match status" value="1"/>
</dbReference>
<dbReference type="GeneID" id="14918141"/>
<dbReference type="PROSITE" id="PS51635">
    <property type="entry name" value="PNPLA"/>
    <property type="match status" value="1"/>
</dbReference>
<dbReference type="InterPro" id="IPR002641">
    <property type="entry name" value="PNPLA_dom"/>
</dbReference>
<evidence type="ECO:0000259" key="9">
    <source>
        <dbReference type="PROSITE" id="PS51635"/>
    </source>
</evidence>
<dbReference type="InterPro" id="IPR001611">
    <property type="entry name" value="Leu-rich_rpt"/>
</dbReference>
<dbReference type="GO" id="GO:0006631">
    <property type="term" value="P:fatty acid metabolic process"/>
    <property type="evidence" value="ECO:0007669"/>
    <property type="project" value="TreeGrafter"/>
</dbReference>
<feature type="short sequence motif" description="DGA/G" evidence="7">
    <location>
        <begin position="914"/>
        <end position="916"/>
    </location>
</feature>
<dbReference type="FunFam" id="3.80.10.10:FF:001164">
    <property type="entry name" value="GH01279p"/>
    <property type="match status" value="1"/>
</dbReference>
<name>L8GWW7_ACACF</name>
<dbReference type="RefSeq" id="XP_004339747.1">
    <property type="nucleotide sequence ID" value="XM_004339699.1"/>
</dbReference>
<keyword evidence="4 7" id="KW-0442">Lipid degradation</keyword>